<feature type="transmembrane region" description="Helical" evidence="8">
    <location>
        <begin position="38"/>
        <end position="67"/>
    </location>
</feature>
<keyword evidence="2" id="KW-0673">Quorum sensing</keyword>
<feature type="transmembrane region" description="Helical" evidence="8">
    <location>
        <begin position="106"/>
        <end position="123"/>
    </location>
</feature>
<keyword evidence="7 8" id="KW-0472">Membrane</keyword>
<evidence type="ECO:0000256" key="7">
    <source>
        <dbReference type="ARBA" id="ARBA00023136"/>
    </source>
</evidence>
<dbReference type="RefSeq" id="WP_117969808.1">
    <property type="nucleotide sequence ID" value="NZ_CATZTO010000015.1"/>
</dbReference>
<name>A0A413RVI2_9FIRM</name>
<keyword evidence="4 8" id="KW-0812">Transmembrane</keyword>
<evidence type="ECO:0000256" key="5">
    <source>
        <dbReference type="ARBA" id="ARBA00022801"/>
    </source>
</evidence>
<dbReference type="GO" id="GO:0016020">
    <property type="term" value="C:membrane"/>
    <property type="evidence" value="ECO:0007669"/>
    <property type="project" value="InterPro"/>
</dbReference>
<evidence type="ECO:0000313" key="9">
    <source>
        <dbReference type="EMBL" id="RHA19448.1"/>
    </source>
</evidence>
<evidence type="ECO:0000256" key="8">
    <source>
        <dbReference type="SAM" id="Phobius"/>
    </source>
</evidence>
<protein>
    <recommendedName>
        <fullName evidence="13">Accessory regulator AgrB</fullName>
    </recommendedName>
</protein>
<organism evidence="10 11">
    <name type="scientific">Eubacterium ventriosum</name>
    <dbReference type="NCBI Taxonomy" id="39496"/>
    <lineage>
        <taxon>Bacteria</taxon>
        <taxon>Bacillati</taxon>
        <taxon>Bacillota</taxon>
        <taxon>Clostridia</taxon>
        <taxon>Eubacteriales</taxon>
        <taxon>Eubacteriaceae</taxon>
        <taxon>Eubacterium</taxon>
    </lineage>
</organism>
<accession>A0A413RVI2</accession>
<feature type="transmembrane region" description="Helical" evidence="8">
    <location>
        <begin position="167"/>
        <end position="186"/>
    </location>
</feature>
<feature type="transmembrane region" description="Helical" evidence="8">
    <location>
        <begin position="79"/>
        <end position="100"/>
    </location>
</feature>
<evidence type="ECO:0000256" key="3">
    <source>
        <dbReference type="ARBA" id="ARBA00022670"/>
    </source>
</evidence>
<evidence type="ECO:0000256" key="2">
    <source>
        <dbReference type="ARBA" id="ARBA00022654"/>
    </source>
</evidence>
<dbReference type="AlphaFoldDB" id="A0A413RVI2"/>
<evidence type="ECO:0000256" key="1">
    <source>
        <dbReference type="ARBA" id="ARBA00022475"/>
    </source>
</evidence>
<gene>
    <name evidence="10" type="ORF">DW929_11275</name>
    <name evidence="9" type="ORF">DW944_03630</name>
</gene>
<keyword evidence="3" id="KW-0645">Protease</keyword>
<dbReference type="InterPro" id="IPR006741">
    <property type="entry name" value="AgrB"/>
</dbReference>
<sequence length="192" mass="22070">MIEKLTNHIVDCQIASGKIKEEEGSVYRYGYTLFFEKLINIAIALIICLITGKWLAVGLFLLAVIPFRSFAGGWHAKEFWQCAILSNLMIVIMLICIEKLCITKEIVYVIFEVITLLALIFIIPTQNPNKKLSQNELKKYKKVSFIIWLVQCCLLVVFFVYKSYQFSTIMLYTHIVIVIAAVAQTMSETKNR</sequence>
<reference evidence="11 12" key="1">
    <citation type="submission" date="2018-08" db="EMBL/GenBank/DDBJ databases">
        <title>A genome reference for cultivated species of the human gut microbiota.</title>
        <authorList>
            <person name="Zou Y."/>
            <person name="Xue W."/>
            <person name="Luo G."/>
        </authorList>
    </citation>
    <scope>NUCLEOTIDE SEQUENCE [LARGE SCALE GENOMIC DNA]</scope>
    <source>
        <strain evidence="10 11">AM43-2</strain>
        <strain evidence="9 12">AM44-11BH</strain>
    </source>
</reference>
<keyword evidence="1" id="KW-1003">Cell membrane</keyword>
<comment type="caution">
    <text evidence="10">The sequence shown here is derived from an EMBL/GenBank/DDBJ whole genome shotgun (WGS) entry which is preliminary data.</text>
</comment>
<proteinExistence type="predicted"/>
<dbReference type="EMBL" id="QSFO01000016">
    <property type="protein sequence ID" value="RHA52340.1"/>
    <property type="molecule type" value="Genomic_DNA"/>
</dbReference>
<evidence type="ECO:0000256" key="4">
    <source>
        <dbReference type="ARBA" id="ARBA00022692"/>
    </source>
</evidence>
<feature type="transmembrane region" description="Helical" evidence="8">
    <location>
        <begin position="143"/>
        <end position="161"/>
    </location>
</feature>
<evidence type="ECO:0000313" key="11">
    <source>
        <dbReference type="Proteomes" id="UP000284598"/>
    </source>
</evidence>
<evidence type="ECO:0008006" key="13">
    <source>
        <dbReference type="Google" id="ProtNLM"/>
    </source>
</evidence>
<dbReference type="GO" id="GO:0008233">
    <property type="term" value="F:peptidase activity"/>
    <property type="evidence" value="ECO:0007669"/>
    <property type="project" value="UniProtKB-KW"/>
</dbReference>
<dbReference type="Proteomes" id="UP000284779">
    <property type="component" value="Unassembled WGS sequence"/>
</dbReference>
<keyword evidence="5" id="KW-0378">Hydrolase</keyword>
<evidence type="ECO:0000256" key="6">
    <source>
        <dbReference type="ARBA" id="ARBA00022989"/>
    </source>
</evidence>
<keyword evidence="12" id="KW-1185">Reference proteome</keyword>
<evidence type="ECO:0000313" key="12">
    <source>
        <dbReference type="Proteomes" id="UP000284779"/>
    </source>
</evidence>
<dbReference type="GO" id="GO:0006508">
    <property type="term" value="P:proteolysis"/>
    <property type="evidence" value="ECO:0007669"/>
    <property type="project" value="UniProtKB-KW"/>
</dbReference>
<dbReference type="Proteomes" id="UP000284598">
    <property type="component" value="Unassembled WGS sequence"/>
</dbReference>
<keyword evidence="6 8" id="KW-1133">Transmembrane helix</keyword>
<evidence type="ECO:0000313" key="10">
    <source>
        <dbReference type="EMBL" id="RHA52340.1"/>
    </source>
</evidence>
<dbReference type="EMBL" id="QSFD01000003">
    <property type="protein sequence ID" value="RHA19448.1"/>
    <property type="molecule type" value="Genomic_DNA"/>
</dbReference>
<dbReference type="GO" id="GO:0009372">
    <property type="term" value="P:quorum sensing"/>
    <property type="evidence" value="ECO:0007669"/>
    <property type="project" value="UniProtKB-KW"/>
</dbReference>
<dbReference type="SMART" id="SM00793">
    <property type="entry name" value="AgrB"/>
    <property type="match status" value="1"/>
</dbReference>
<dbReference type="Pfam" id="PF04647">
    <property type="entry name" value="AgrB"/>
    <property type="match status" value="1"/>
</dbReference>